<feature type="signal peptide" evidence="2">
    <location>
        <begin position="1"/>
        <end position="18"/>
    </location>
</feature>
<keyword evidence="2" id="KW-0732">Signal</keyword>
<evidence type="ECO:0000256" key="2">
    <source>
        <dbReference type="SAM" id="SignalP"/>
    </source>
</evidence>
<dbReference type="OrthoDB" id="483418at2"/>
<evidence type="ECO:0000313" key="4">
    <source>
        <dbReference type="Proteomes" id="UP000076925"/>
    </source>
</evidence>
<dbReference type="EMBL" id="ANNX02000064">
    <property type="protein sequence ID" value="KYC34718.1"/>
    <property type="molecule type" value="Genomic_DNA"/>
</dbReference>
<keyword evidence="4" id="KW-1185">Reference proteome</keyword>
<gene>
    <name evidence="3" type="ORF">WA1_49190</name>
</gene>
<name>A0A139WQK6_9CYAN</name>
<accession>A0A139WQK6</accession>
<dbReference type="AlphaFoldDB" id="A0A139WQK6"/>
<dbReference type="RefSeq" id="WP_017741169.1">
    <property type="nucleotide sequence ID" value="NZ_KQ976355.1"/>
</dbReference>
<dbReference type="Proteomes" id="UP000076925">
    <property type="component" value="Unassembled WGS sequence"/>
</dbReference>
<sequence length="269" mass="29200">MKRASILLVGILSGIALANFPNTALANTIRTIKTSQVSGENAQLQTVQVWPGHGVSISFFKTEETIKRIWLDDPSRFLIDVDGCLEGLSRSNCRNPGAGMVHIRRINDVKIPGMPKATNGAHLTIVTESSGGKRSHYHFRIVPGSGTPQYSSLEIVGDIKEETQQQQLPKPQPSPTAIANSSLLARGMQVALTNNWIETDSPLWQRLNTLIENLQSGEDMTIAATNAGVSMRLVSRLMQLGGFNPLPAPKPSLLKVPPTTSPYVTNTSR</sequence>
<feature type="region of interest" description="Disordered" evidence="1">
    <location>
        <begin position="249"/>
        <end position="269"/>
    </location>
</feature>
<organism evidence="3 4">
    <name type="scientific">Scytonema hofmannii PCC 7110</name>
    <dbReference type="NCBI Taxonomy" id="128403"/>
    <lineage>
        <taxon>Bacteria</taxon>
        <taxon>Bacillati</taxon>
        <taxon>Cyanobacteriota</taxon>
        <taxon>Cyanophyceae</taxon>
        <taxon>Nostocales</taxon>
        <taxon>Scytonemataceae</taxon>
        <taxon>Scytonema</taxon>
    </lineage>
</organism>
<comment type="caution">
    <text evidence="3">The sequence shown here is derived from an EMBL/GenBank/DDBJ whole genome shotgun (WGS) entry which is preliminary data.</text>
</comment>
<reference evidence="3 4" key="1">
    <citation type="journal article" date="2013" name="Genome Biol. Evol.">
        <title>Genomes of Stigonematalean cyanobacteria (subsection V) and the evolution of oxygenic photosynthesis from prokaryotes to plastids.</title>
        <authorList>
            <person name="Dagan T."/>
            <person name="Roettger M."/>
            <person name="Stucken K."/>
            <person name="Landan G."/>
            <person name="Koch R."/>
            <person name="Major P."/>
            <person name="Gould S.B."/>
            <person name="Goremykin V.V."/>
            <person name="Rippka R."/>
            <person name="Tandeau de Marsac N."/>
            <person name="Gugger M."/>
            <person name="Lockhart P.J."/>
            <person name="Allen J.F."/>
            <person name="Brune I."/>
            <person name="Maus I."/>
            <person name="Puhler A."/>
            <person name="Martin W.F."/>
        </authorList>
    </citation>
    <scope>NUCLEOTIDE SEQUENCE [LARGE SCALE GENOMIC DNA]</scope>
    <source>
        <strain evidence="3 4">PCC 7110</strain>
    </source>
</reference>
<dbReference type="STRING" id="128403.WA1_49190"/>
<feature type="chain" id="PRO_5007300344" evidence="2">
    <location>
        <begin position="19"/>
        <end position="269"/>
    </location>
</feature>
<evidence type="ECO:0000313" key="3">
    <source>
        <dbReference type="EMBL" id="KYC34718.1"/>
    </source>
</evidence>
<evidence type="ECO:0000256" key="1">
    <source>
        <dbReference type="SAM" id="MobiDB-lite"/>
    </source>
</evidence>
<proteinExistence type="predicted"/>
<protein>
    <submittedName>
        <fullName evidence="3">Uncharacterized protein</fullName>
    </submittedName>
</protein>